<organism evidence="7 8">
    <name type="scientific">Phaeobacter inhibens</name>
    <dbReference type="NCBI Taxonomy" id="221822"/>
    <lineage>
        <taxon>Bacteria</taxon>
        <taxon>Pseudomonadati</taxon>
        <taxon>Pseudomonadota</taxon>
        <taxon>Alphaproteobacteria</taxon>
        <taxon>Rhodobacterales</taxon>
        <taxon>Roseobacteraceae</taxon>
        <taxon>Phaeobacter</taxon>
    </lineage>
</organism>
<evidence type="ECO:0000256" key="3">
    <source>
        <dbReference type="ARBA" id="ARBA00022989"/>
    </source>
</evidence>
<dbReference type="Pfam" id="PF00528">
    <property type="entry name" value="BPD_transp_1"/>
    <property type="match status" value="1"/>
</dbReference>
<dbReference type="PROSITE" id="PS50928">
    <property type="entry name" value="ABC_TM1"/>
    <property type="match status" value="1"/>
</dbReference>
<evidence type="ECO:0000313" key="8">
    <source>
        <dbReference type="Proteomes" id="UP000236447"/>
    </source>
</evidence>
<accession>A0A2I7KEY0</accession>
<geneLocation type="plasmid" evidence="8">
    <name>pp88_a</name>
</geneLocation>
<reference evidence="7 8" key="2">
    <citation type="journal article" date="2017" name="Genome Biol. Evol.">
        <title>Trajectories and Drivers of Genome Evolution in Surface-Associated Marine Phaeobacter.</title>
        <authorList>
            <person name="Freese H.M."/>
            <person name="Sikorski J."/>
            <person name="Bunk B."/>
            <person name="Scheuner C."/>
            <person name="Meier-Kolthoff J.P."/>
            <person name="Sproer C."/>
            <person name="Gram L."/>
            <person name="Overmann J."/>
        </authorList>
    </citation>
    <scope>NUCLEOTIDE SEQUENCE [LARGE SCALE GENOMIC DNA]</scope>
    <source>
        <strain evidence="7 8">P88</strain>
        <plasmid evidence="8">pp88_a</plasmid>
    </source>
</reference>
<dbReference type="Gene3D" id="1.10.3720.10">
    <property type="entry name" value="MetI-like"/>
    <property type="match status" value="1"/>
</dbReference>
<dbReference type="CDD" id="cd06261">
    <property type="entry name" value="TM_PBP2"/>
    <property type="match status" value="1"/>
</dbReference>
<dbReference type="EMBL" id="CP010726">
    <property type="protein sequence ID" value="AUR01150.1"/>
    <property type="molecule type" value="Genomic_DNA"/>
</dbReference>
<evidence type="ECO:0000313" key="7">
    <source>
        <dbReference type="EMBL" id="AUR01150.1"/>
    </source>
</evidence>
<dbReference type="PANTHER" id="PTHR43376:SF1">
    <property type="entry name" value="OLIGOPEPTIDE TRANSPORT SYSTEM PERMEASE PROTEIN"/>
    <property type="match status" value="1"/>
</dbReference>
<comment type="similarity">
    <text evidence="5">Belongs to the binding-protein-dependent transport system permease family.</text>
</comment>
<sequence>MDNASPSLLDHPVPTEITGAGSPAVGRFAGLVGGFVLRLLIFCFVIVLCAMLSRMMPGDPLQVMLSTDLARGLGTGEVQQLQETMGLGGGIASQVWAYLSRLLAGDLGYSIPHAAPVLQLLLTALPWTGLLILGAMPVFLIGGALAGIEAGQLPGGSVDRWVTPVVTMLASLPPFTGAVLLLLVFGILWPVLPTGGAEPLFPAMDQLGRVVGVLRHAILPMLALALHELARFYFLARAETLNLVQRDFIVNARARGISPWRLRWAYIGRSLIPACLSRLSDTLTGLVSAVFFVEIVFSYPGTGYLIYSAILDRDYDLLQGAVVFMAGVVLLMNWLVDGLSGHLARRG</sequence>
<reference evidence="7 8" key="1">
    <citation type="journal article" date="2017" name="Front. Microbiol.">
        <title>Phaeobacter piscinae sp. nov., a species of the Roseobacter group and potential aquaculture probiont.</title>
        <authorList>
            <person name="Sonnenschein E.C."/>
            <person name="Phippen C.B.W."/>
            <person name="Nielsen K.F."/>
            <person name="Mateiu R.V."/>
            <person name="Melchiorsen J."/>
            <person name="Gram L."/>
            <person name="Overmann J."/>
            <person name="Freese H.M."/>
        </authorList>
    </citation>
    <scope>NUCLEOTIDE SEQUENCE [LARGE SCALE GENOMIC DNA]</scope>
    <source>
        <strain evidence="7 8">P88</strain>
        <plasmid evidence="8">pp88_a</plasmid>
    </source>
</reference>
<dbReference type="RefSeq" id="WP_199539496.1">
    <property type="nucleotide sequence ID" value="NZ_CP010726.1"/>
</dbReference>
<evidence type="ECO:0000256" key="4">
    <source>
        <dbReference type="ARBA" id="ARBA00023136"/>
    </source>
</evidence>
<keyword evidence="7" id="KW-0614">Plasmid</keyword>
<dbReference type="GO" id="GO:0055085">
    <property type="term" value="P:transmembrane transport"/>
    <property type="evidence" value="ECO:0007669"/>
    <property type="project" value="InterPro"/>
</dbReference>
<keyword evidence="2 5" id="KW-0812">Transmembrane</keyword>
<name>A0A2I7KEY0_9RHOB</name>
<evidence type="ECO:0000256" key="5">
    <source>
        <dbReference type="RuleBase" id="RU363032"/>
    </source>
</evidence>
<gene>
    <name evidence="7" type="ORF">PhaeoP88_03837</name>
</gene>
<evidence type="ECO:0000256" key="2">
    <source>
        <dbReference type="ARBA" id="ARBA00022692"/>
    </source>
</evidence>
<comment type="subcellular location">
    <subcellularLocation>
        <location evidence="1 5">Cell membrane</location>
        <topology evidence="1 5">Multi-pass membrane protein</topology>
    </subcellularLocation>
</comment>
<dbReference type="InterPro" id="IPR000515">
    <property type="entry name" value="MetI-like"/>
</dbReference>
<dbReference type="SUPFAM" id="SSF161098">
    <property type="entry name" value="MetI-like"/>
    <property type="match status" value="1"/>
</dbReference>
<feature type="transmembrane region" description="Helical" evidence="5">
    <location>
        <begin position="317"/>
        <end position="336"/>
    </location>
</feature>
<dbReference type="PANTHER" id="PTHR43376">
    <property type="entry name" value="OLIGOPEPTIDE TRANSPORT SYSTEM PERMEASE PROTEIN"/>
    <property type="match status" value="1"/>
</dbReference>
<evidence type="ECO:0000256" key="1">
    <source>
        <dbReference type="ARBA" id="ARBA00004651"/>
    </source>
</evidence>
<evidence type="ECO:0000259" key="6">
    <source>
        <dbReference type="PROSITE" id="PS50928"/>
    </source>
</evidence>
<feature type="transmembrane region" description="Helical" evidence="5">
    <location>
        <begin position="168"/>
        <end position="192"/>
    </location>
</feature>
<keyword evidence="4 5" id="KW-0472">Membrane</keyword>
<feature type="transmembrane region" description="Helical" evidence="5">
    <location>
        <begin position="28"/>
        <end position="52"/>
    </location>
</feature>
<keyword evidence="5" id="KW-0813">Transport</keyword>
<dbReference type="Proteomes" id="UP000236447">
    <property type="component" value="Plasmid pP88_a"/>
</dbReference>
<proteinExistence type="inferred from homology"/>
<feature type="transmembrane region" description="Helical" evidence="5">
    <location>
        <begin position="120"/>
        <end position="148"/>
    </location>
</feature>
<protein>
    <submittedName>
        <fullName evidence="7">ABC transporter, integral inner membrane component</fullName>
    </submittedName>
</protein>
<feature type="transmembrane region" description="Helical" evidence="5">
    <location>
        <begin position="286"/>
        <end position="310"/>
    </location>
</feature>
<keyword evidence="3 5" id="KW-1133">Transmembrane helix</keyword>
<dbReference type="GO" id="GO:0005886">
    <property type="term" value="C:plasma membrane"/>
    <property type="evidence" value="ECO:0007669"/>
    <property type="project" value="UniProtKB-SubCell"/>
</dbReference>
<feature type="transmembrane region" description="Helical" evidence="5">
    <location>
        <begin position="213"/>
        <end position="234"/>
    </location>
</feature>
<dbReference type="AlphaFoldDB" id="A0A2I7KEY0"/>
<feature type="domain" description="ABC transmembrane type-1" evidence="6">
    <location>
        <begin position="125"/>
        <end position="336"/>
    </location>
</feature>
<dbReference type="InterPro" id="IPR035906">
    <property type="entry name" value="MetI-like_sf"/>
</dbReference>